<evidence type="ECO:0000313" key="1">
    <source>
        <dbReference type="EMBL" id="MBE1588349.1"/>
    </source>
</evidence>
<gene>
    <name evidence="1" type="ORF">H4W80_006607</name>
</gene>
<dbReference type="EMBL" id="JADBEK010000001">
    <property type="protein sequence ID" value="MBE1588349.1"/>
    <property type="molecule type" value="Genomic_DNA"/>
</dbReference>
<organism evidence="1 2">
    <name type="scientific">Nonomuraea angiospora</name>
    <dbReference type="NCBI Taxonomy" id="46172"/>
    <lineage>
        <taxon>Bacteria</taxon>
        <taxon>Bacillati</taxon>
        <taxon>Actinomycetota</taxon>
        <taxon>Actinomycetes</taxon>
        <taxon>Streptosporangiales</taxon>
        <taxon>Streptosporangiaceae</taxon>
        <taxon>Nonomuraea</taxon>
    </lineage>
</organism>
<keyword evidence="2" id="KW-1185">Reference proteome</keyword>
<reference evidence="1 2" key="1">
    <citation type="submission" date="2020-10" db="EMBL/GenBank/DDBJ databases">
        <title>Sequencing the genomes of 1000 actinobacteria strains.</title>
        <authorList>
            <person name="Klenk H.-P."/>
        </authorList>
    </citation>
    <scope>NUCLEOTIDE SEQUENCE [LARGE SCALE GENOMIC DNA]</scope>
    <source>
        <strain evidence="1 2">DSM 43173</strain>
    </source>
</reference>
<sequence>MLSYGVPLRLIVSGERHQADGNWFVWVVGTQSVAVATAMPARLFPGGALALPRSASWPGRSC</sequence>
<name>A0ABR9M606_9ACTN</name>
<comment type="caution">
    <text evidence="1">The sequence shown here is derived from an EMBL/GenBank/DDBJ whole genome shotgun (WGS) entry which is preliminary data.</text>
</comment>
<proteinExistence type="predicted"/>
<dbReference type="RefSeq" id="WP_192788576.1">
    <property type="nucleotide sequence ID" value="NZ_JADBEK010000001.1"/>
</dbReference>
<evidence type="ECO:0000313" key="2">
    <source>
        <dbReference type="Proteomes" id="UP000633509"/>
    </source>
</evidence>
<dbReference type="Proteomes" id="UP000633509">
    <property type="component" value="Unassembled WGS sequence"/>
</dbReference>
<accession>A0ABR9M606</accession>
<protein>
    <submittedName>
        <fullName evidence="1">Uncharacterized protein</fullName>
    </submittedName>
</protein>